<sequence length="72" mass="8190">MLEGEAARTIEGCALTNANYGQAISFLTERYGDKHKIIAAYMSTLLQLLSPSGRVYVDFMTSWRRIFGVWNR</sequence>
<keyword evidence="2" id="KW-1185">Reference proteome</keyword>
<dbReference type="InterPro" id="IPR005312">
    <property type="entry name" value="DUF1759"/>
</dbReference>
<reference evidence="1" key="2">
    <citation type="submission" date="2020-11" db="EMBL/GenBank/DDBJ databases">
        <authorList>
            <person name="McCartney M.A."/>
            <person name="Auch B."/>
            <person name="Kono T."/>
            <person name="Mallez S."/>
            <person name="Becker A."/>
            <person name="Gohl D.M."/>
            <person name="Silverstein K.A.T."/>
            <person name="Koren S."/>
            <person name="Bechman K.B."/>
            <person name="Herman A."/>
            <person name="Abrahante J.E."/>
            <person name="Garbe J."/>
        </authorList>
    </citation>
    <scope>NUCLEOTIDE SEQUENCE</scope>
    <source>
        <strain evidence="1">Duluth1</strain>
        <tissue evidence="1">Whole animal</tissue>
    </source>
</reference>
<accession>A0A9D4JYT6</accession>
<gene>
    <name evidence="1" type="ORF">DPMN_127442</name>
</gene>
<protein>
    <submittedName>
        <fullName evidence="1">Uncharacterized protein</fullName>
    </submittedName>
</protein>
<reference evidence="1" key="1">
    <citation type="journal article" date="2019" name="bioRxiv">
        <title>The Genome of the Zebra Mussel, Dreissena polymorpha: A Resource for Invasive Species Research.</title>
        <authorList>
            <person name="McCartney M.A."/>
            <person name="Auch B."/>
            <person name="Kono T."/>
            <person name="Mallez S."/>
            <person name="Zhang Y."/>
            <person name="Obille A."/>
            <person name="Becker A."/>
            <person name="Abrahante J.E."/>
            <person name="Garbe J."/>
            <person name="Badalamenti J.P."/>
            <person name="Herman A."/>
            <person name="Mangelson H."/>
            <person name="Liachko I."/>
            <person name="Sullivan S."/>
            <person name="Sone E.D."/>
            <person name="Koren S."/>
            <person name="Silverstein K.A.T."/>
            <person name="Beckman K.B."/>
            <person name="Gohl D.M."/>
        </authorList>
    </citation>
    <scope>NUCLEOTIDE SEQUENCE</scope>
    <source>
        <strain evidence="1">Duluth1</strain>
        <tissue evidence="1">Whole animal</tissue>
    </source>
</reference>
<proteinExistence type="predicted"/>
<comment type="caution">
    <text evidence="1">The sequence shown here is derived from an EMBL/GenBank/DDBJ whole genome shotgun (WGS) entry which is preliminary data.</text>
</comment>
<organism evidence="1 2">
    <name type="scientific">Dreissena polymorpha</name>
    <name type="common">Zebra mussel</name>
    <name type="synonym">Mytilus polymorpha</name>
    <dbReference type="NCBI Taxonomy" id="45954"/>
    <lineage>
        <taxon>Eukaryota</taxon>
        <taxon>Metazoa</taxon>
        <taxon>Spiralia</taxon>
        <taxon>Lophotrochozoa</taxon>
        <taxon>Mollusca</taxon>
        <taxon>Bivalvia</taxon>
        <taxon>Autobranchia</taxon>
        <taxon>Heteroconchia</taxon>
        <taxon>Euheterodonta</taxon>
        <taxon>Imparidentia</taxon>
        <taxon>Neoheterodontei</taxon>
        <taxon>Myida</taxon>
        <taxon>Dreissenoidea</taxon>
        <taxon>Dreissenidae</taxon>
        <taxon>Dreissena</taxon>
    </lineage>
</organism>
<name>A0A9D4JYT6_DREPO</name>
<evidence type="ECO:0000313" key="1">
    <source>
        <dbReference type="EMBL" id="KAH3825562.1"/>
    </source>
</evidence>
<evidence type="ECO:0000313" key="2">
    <source>
        <dbReference type="Proteomes" id="UP000828390"/>
    </source>
</evidence>
<dbReference type="Proteomes" id="UP000828390">
    <property type="component" value="Unassembled WGS sequence"/>
</dbReference>
<dbReference type="EMBL" id="JAIWYP010000005">
    <property type="protein sequence ID" value="KAH3825562.1"/>
    <property type="molecule type" value="Genomic_DNA"/>
</dbReference>
<dbReference type="Pfam" id="PF03564">
    <property type="entry name" value="DUF1759"/>
    <property type="match status" value="1"/>
</dbReference>
<dbReference type="AlphaFoldDB" id="A0A9D4JYT6"/>